<accession>A0ABQ9D5I5</accession>
<evidence type="ECO:0000313" key="1">
    <source>
        <dbReference type="EMBL" id="KAJ7415484.1"/>
    </source>
</evidence>
<gene>
    <name evidence="1" type="ORF">WISP_78144</name>
</gene>
<name>A0ABQ9D5I5_9PASS</name>
<sequence>MVLGFYSDSISKGDSVHYKVILITLAPYTSHGTTSNMFFLAYMPELSKLTQWKKTNPIYTDLHRLTQKVPANDMIIILGDFNARVGKNSEAWKGVLGKHSFGCCNDNGHLLLEFCAEQQLTITNSIFQQKDSLKTTWMHP</sequence>
<reference evidence="1" key="1">
    <citation type="submission" date="2019-10" db="EMBL/GenBank/DDBJ databases">
        <authorList>
            <person name="Soares A.E.R."/>
            <person name="Aleixo A."/>
            <person name="Schneider P."/>
            <person name="Miyaki C.Y."/>
            <person name="Schneider M.P."/>
            <person name="Mello C."/>
            <person name="Vasconcelos A.T.R."/>
        </authorList>
    </citation>
    <scope>NUCLEOTIDE SEQUENCE</scope>
    <source>
        <tissue evidence="1">Muscle</tissue>
    </source>
</reference>
<evidence type="ECO:0000313" key="2">
    <source>
        <dbReference type="Proteomes" id="UP001145742"/>
    </source>
</evidence>
<dbReference type="EMBL" id="WHWB01033944">
    <property type="protein sequence ID" value="KAJ7415484.1"/>
    <property type="molecule type" value="Genomic_DNA"/>
</dbReference>
<dbReference type="SUPFAM" id="SSF56219">
    <property type="entry name" value="DNase I-like"/>
    <property type="match status" value="1"/>
</dbReference>
<evidence type="ECO:0008006" key="3">
    <source>
        <dbReference type="Google" id="ProtNLM"/>
    </source>
</evidence>
<dbReference type="InterPro" id="IPR027124">
    <property type="entry name" value="Swc5/CFDP1/2"/>
</dbReference>
<dbReference type="Gene3D" id="3.60.10.10">
    <property type="entry name" value="Endonuclease/exonuclease/phosphatase"/>
    <property type="match status" value="1"/>
</dbReference>
<dbReference type="Proteomes" id="UP001145742">
    <property type="component" value="Unassembled WGS sequence"/>
</dbReference>
<comment type="caution">
    <text evidence="1">The sequence shown here is derived from an EMBL/GenBank/DDBJ whole genome shotgun (WGS) entry which is preliminary data.</text>
</comment>
<dbReference type="PANTHER" id="PTHR23227:SF84">
    <property type="entry name" value="ENDONUCLEASE_EXONUCLEASE_PHOSPHATASE DOMAIN-CONTAINING PROTEIN"/>
    <property type="match status" value="1"/>
</dbReference>
<protein>
    <recommendedName>
        <fullName evidence="3">Craniofacial development protein 2-like</fullName>
    </recommendedName>
</protein>
<keyword evidence="2" id="KW-1185">Reference proteome</keyword>
<proteinExistence type="predicted"/>
<dbReference type="PANTHER" id="PTHR23227">
    <property type="entry name" value="BUCENTAUR RELATED"/>
    <property type="match status" value="1"/>
</dbReference>
<dbReference type="InterPro" id="IPR036691">
    <property type="entry name" value="Endo/exonu/phosph_ase_sf"/>
</dbReference>
<organism evidence="1 2">
    <name type="scientific">Willisornis vidua</name>
    <name type="common">Xingu scale-backed antbird</name>
    <dbReference type="NCBI Taxonomy" id="1566151"/>
    <lineage>
        <taxon>Eukaryota</taxon>
        <taxon>Metazoa</taxon>
        <taxon>Chordata</taxon>
        <taxon>Craniata</taxon>
        <taxon>Vertebrata</taxon>
        <taxon>Euteleostomi</taxon>
        <taxon>Archelosauria</taxon>
        <taxon>Archosauria</taxon>
        <taxon>Dinosauria</taxon>
        <taxon>Saurischia</taxon>
        <taxon>Theropoda</taxon>
        <taxon>Coelurosauria</taxon>
        <taxon>Aves</taxon>
        <taxon>Neognathae</taxon>
        <taxon>Neoaves</taxon>
        <taxon>Telluraves</taxon>
        <taxon>Australaves</taxon>
        <taxon>Passeriformes</taxon>
        <taxon>Thamnophilidae</taxon>
        <taxon>Willisornis</taxon>
    </lineage>
</organism>